<dbReference type="Proteomes" id="UP000327044">
    <property type="component" value="Unassembled WGS sequence"/>
</dbReference>
<accession>A0A5N4A1G2</accession>
<evidence type="ECO:0000256" key="7">
    <source>
        <dbReference type="SAM" id="Phobius"/>
    </source>
</evidence>
<dbReference type="PROSITE" id="PS51012">
    <property type="entry name" value="ABC_TM2"/>
    <property type="match status" value="1"/>
</dbReference>
<dbReference type="EMBL" id="VVIM01000011">
    <property type="protein sequence ID" value="KAB0791163.1"/>
    <property type="molecule type" value="Genomic_DNA"/>
</dbReference>
<comment type="caution">
    <text evidence="10">The sequence shown here is derived from an EMBL/GenBank/DDBJ whole genome shotgun (WGS) entry which is preliminary data.</text>
</comment>
<evidence type="ECO:0000256" key="6">
    <source>
        <dbReference type="ARBA" id="ARBA00023136"/>
    </source>
</evidence>
<evidence type="ECO:0000256" key="4">
    <source>
        <dbReference type="ARBA" id="ARBA00022840"/>
    </source>
</evidence>
<evidence type="ECO:0000256" key="2">
    <source>
        <dbReference type="ARBA" id="ARBA00022692"/>
    </source>
</evidence>
<dbReference type="OrthoDB" id="66620at2759"/>
<dbReference type="Pfam" id="PF00005">
    <property type="entry name" value="ABC_tran"/>
    <property type="match status" value="1"/>
</dbReference>
<feature type="transmembrane region" description="Helical" evidence="7">
    <location>
        <begin position="546"/>
        <end position="573"/>
    </location>
</feature>
<reference evidence="10 11" key="1">
    <citation type="journal article" date="2018" name="Elife">
        <title>Firefly genomes illuminate parallel origins of bioluminescence in beetles.</title>
        <authorList>
            <person name="Fallon T.R."/>
            <person name="Lower S.E."/>
            <person name="Chang C.H."/>
            <person name="Bessho-Uehara M."/>
            <person name="Martin G.J."/>
            <person name="Bewick A.J."/>
            <person name="Behringer M."/>
            <person name="Debat H.J."/>
            <person name="Wong I."/>
            <person name="Day J.C."/>
            <person name="Suvorov A."/>
            <person name="Silva C.J."/>
            <person name="Stanger-Hall K.F."/>
            <person name="Hall D.W."/>
            <person name="Schmitz R.J."/>
            <person name="Nelson D.R."/>
            <person name="Lewis S.M."/>
            <person name="Shigenobu S."/>
            <person name="Bybee S.M."/>
            <person name="Larracuente A.M."/>
            <person name="Oba Y."/>
            <person name="Weng J.K."/>
        </authorList>
    </citation>
    <scope>NUCLEOTIDE SEQUENCE [LARGE SCALE GENOMIC DNA]</scope>
    <source>
        <strain evidence="10">1611_PpyrPB1</strain>
        <tissue evidence="10">Whole body</tissue>
    </source>
</reference>
<dbReference type="InterPro" id="IPR027417">
    <property type="entry name" value="P-loop_NTPase"/>
</dbReference>
<feature type="domain" description="ABC transmembrane type-2" evidence="9">
    <location>
        <begin position="467"/>
        <end position="696"/>
    </location>
</feature>
<evidence type="ECO:0000256" key="3">
    <source>
        <dbReference type="ARBA" id="ARBA00022741"/>
    </source>
</evidence>
<dbReference type="Pfam" id="PF12698">
    <property type="entry name" value="ABC2_membrane_3"/>
    <property type="match status" value="1"/>
</dbReference>
<keyword evidence="4" id="KW-0067">ATP-binding</keyword>
<dbReference type="PANTHER" id="PTHR43038:SF3">
    <property type="entry name" value="ABC TRANSPORTER G FAMILY MEMBER 20 ISOFORM X1"/>
    <property type="match status" value="1"/>
</dbReference>
<protein>
    <submittedName>
        <fullName evidence="10">Uncharacterized protein</fullName>
    </submittedName>
</protein>
<evidence type="ECO:0000256" key="5">
    <source>
        <dbReference type="ARBA" id="ARBA00022989"/>
    </source>
</evidence>
<keyword evidence="3" id="KW-0547">Nucleotide-binding</keyword>
<keyword evidence="11" id="KW-1185">Reference proteome</keyword>
<dbReference type="InParanoid" id="A0A5N4A1G2"/>
<dbReference type="InterPro" id="IPR003593">
    <property type="entry name" value="AAA+_ATPase"/>
</dbReference>
<feature type="domain" description="ABC transporter" evidence="8">
    <location>
        <begin position="25"/>
        <end position="260"/>
    </location>
</feature>
<feature type="transmembrane region" description="Helical" evidence="7">
    <location>
        <begin position="614"/>
        <end position="633"/>
    </location>
</feature>
<sequence length="697" mass="78395">MTSQELNVIRSNSNTFSDKRISFAVKFRKAYKSYVTKSDANIVLRNLNMTVPRGTIYGLVGAQGCGKTTVLYLIIGRKSLDSGELWVLNDTGRNVTHVTKTKPRIGFMPQETALYCEFTIMEFMRYFGTLTGLPSEQIRSQINFLADLLILPSVNSKIKHLDYSEKKRVSFGLALLREPELLVLDEATFGLDTLYKEIIWKHLVYLTRKFNATVIITSSGIDELHNADIIGIMRKGLLVAEGSPETLLSRFEVETLECTFAKLSTQQDNRGVSNTRAHFNNFGLETDYVARYIVGDYLTDKNRGHIKVLVWKNFLWFIRYWLTNLSLIAIPLIQCAILFICYGRPPTDLDVAVVNYESSQRDCKPISCENPHVACNYVSYVADHFINLVDYQSETEALASVISGRHYASVVLRENYTAALKSRMNSWQDADNWDIFHSIIDVTCDFSKANIGTFLKLHFHKGFRQFMKEYMAACQRNRNDVSLPFQWKNDVYDIMNLGMTQYSSPGILLTTIFLLPVGLTAFSLMSEKREGVLDRTLNAGVRLKEILISHLISNVVIMVLLSLTITGTTIYLLNLTVNGPIVLVGALVLLTGFCGICAGYLLSLTCKSESSAILIPLASYVPCVCMSAILWPIQGMVSALRPLAYALPLTVPVEALRSIMEGGWGLTNTMVCLGFVTIILWIIVFVAICYFLVRQKD</sequence>
<dbReference type="InterPro" id="IPR047817">
    <property type="entry name" value="ABC2_TM_bact-type"/>
</dbReference>
<evidence type="ECO:0000313" key="10">
    <source>
        <dbReference type="EMBL" id="KAB0791163.1"/>
    </source>
</evidence>
<gene>
    <name evidence="10" type="ORF">PPYR_02963</name>
</gene>
<dbReference type="PROSITE" id="PS50893">
    <property type="entry name" value="ABC_TRANSPORTER_2"/>
    <property type="match status" value="1"/>
</dbReference>
<evidence type="ECO:0000313" key="11">
    <source>
        <dbReference type="Proteomes" id="UP000327044"/>
    </source>
</evidence>
<evidence type="ECO:0000259" key="9">
    <source>
        <dbReference type="PROSITE" id="PS51012"/>
    </source>
</evidence>
<dbReference type="GO" id="GO:0140359">
    <property type="term" value="F:ABC-type transporter activity"/>
    <property type="evidence" value="ECO:0007669"/>
    <property type="project" value="InterPro"/>
</dbReference>
<keyword evidence="5 7" id="KW-1133">Transmembrane helix</keyword>
<feature type="transmembrane region" description="Helical" evidence="7">
    <location>
        <begin position="666"/>
        <end position="693"/>
    </location>
</feature>
<comment type="subcellular location">
    <subcellularLocation>
        <location evidence="1">Membrane</location>
        <topology evidence="1">Multi-pass membrane protein</topology>
    </subcellularLocation>
</comment>
<dbReference type="PANTHER" id="PTHR43038">
    <property type="entry name" value="ATP-BINDING CASSETTE, SUB-FAMILY H, MEMBER 1"/>
    <property type="match status" value="1"/>
</dbReference>
<feature type="transmembrane region" description="Helical" evidence="7">
    <location>
        <begin position="579"/>
        <end position="602"/>
    </location>
</feature>
<feature type="transmembrane region" description="Helical" evidence="7">
    <location>
        <begin position="506"/>
        <end position="525"/>
    </location>
</feature>
<proteinExistence type="predicted"/>
<keyword evidence="2 7" id="KW-0812">Transmembrane</keyword>
<dbReference type="SUPFAM" id="SSF52540">
    <property type="entry name" value="P-loop containing nucleoside triphosphate hydrolases"/>
    <property type="match status" value="1"/>
</dbReference>
<dbReference type="AlphaFoldDB" id="A0A5N4A1G2"/>
<evidence type="ECO:0000259" key="8">
    <source>
        <dbReference type="PROSITE" id="PS50893"/>
    </source>
</evidence>
<dbReference type="GO" id="GO:0016020">
    <property type="term" value="C:membrane"/>
    <property type="evidence" value="ECO:0007669"/>
    <property type="project" value="UniProtKB-SubCell"/>
</dbReference>
<organism evidence="10 11">
    <name type="scientific">Photinus pyralis</name>
    <name type="common">Common eastern firefly</name>
    <name type="synonym">Lampyris pyralis</name>
    <dbReference type="NCBI Taxonomy" id="7054"/>
    <lineage>
        <taxon>Eukaryota</taxon>
        <taxon>Metazoa</taxon>
        <taxon>Ecdysozoa</taxon>
        <taxon>Arthropoda</taxon>
        <taxon>Hexapoda</taxon>
        <taxon>Insecta</taxon>
        <taxon>Pterygota</taxon>
        <taxon>Neoptera</taxon>
        <taxon>Endopterygota</taxon>
        <taxon>Coleoptera</taxon>
        <taxon>Polyphaga</taxon>
        <taxon>Elateriformia</taxon>
        <taxon>Elateroidea</taxon>
        <taxon>Lampyridae</taxon>
        <taxon>Lampyrinae</taxon>
        <taxon>Photinus</taxon>
    </lineage>
</organism>
<dbReference type="InterPro" id="IPR013525">
    <property type="entry name" value="ABC2_TM"/>
</dbReference>
<dbReference type="Gene3D" id="3.40.50.300">
    <property type="entry name" value="P-loop containing nucleotide triphosphate hydrolases"/>
    <property type="match status" value="1"/>
</dbReference>
<keyword evidence="6 7" id="KW-0472">Membrane</keyword>
<dbReference type="GO" id="GO:0016887">
    <property type="term" value="F:ATP hydrolysis activity"/>
    <property type="evidence" value="ECO:0007669"/>
    <property type="project" value="InterPro"/>
</dbReference>
<dbReference type="SMART" id="SM00382">
    <property type="entry name" value="AAA"/>
    <property type="match status" value="1"/>
</dbReference>
<dbReference type="GO" id="GO:0005524">
    <property type="term" value="F:ATP binding"/>
    <property type="evidence" value="ECO:0007669"/>
    <property type="project" value="UniProtKB-KW"/>
</dbReference>
<evidence type="ECO:0000256" key="1">
    <source>
        <dbReference type="ARBA" id="ARBA00004141"/>
    </source>
</evidence>
<name>A0A5N4A1G2_PHOPY</name>
<dbReference type="InterPro" id="IPR003439">
    <property type="entry name" value="ABC_transporter-like_ATP-bd"/>
</dbReference>